<keyword evidence="2" id="KW-1185">Reference proteome</keyword>
<evidence type="ECO:0000313" key="1">
    <source>
        <dbReference type="EMBL" id="KAG2114683.1"/>
    </source>
</evidence>
<comment type="caution">
    <text evidence="1">The sequence shown here is derived from an EMBL/GenBank/DDBJ whole genome shotgun (WGS) entry which is preliminary data.</text>
</comment>
<sequence>MSQKHQYKTDQVSYHTNVADHGERYRPPFGELVPEHKYFYIKHHEGQQNDDTPYLLTDFAFFNIWQDMVPLPELDGPFELRSHDIFGAGMASIEGHEPVYIHIRPLRHYDINLADADGSMHIESERAIYSLGVPSKQQDGLSKNISTAPHHPAHHGIIQLIVAFAKKQPEWEYEDFLKECLKMKIIGDTPDEGDIWDCVPRLRHVVENLEGNLCTMNIVQFLLYTPRPQMILRTAKPSGLQCVCQKARAKKELEVIDLTVSD</sequence>
<accession>A0A9P7FD19</accession>
<protein>
    <submittedName>
        <fullName evidence="1">Uncharacterized protein</fullName>
    </submittedName>
</protein>
<dbReference type="RefSeq" id="XP_041296631.1">
    <property type="nucleotide sequence ID" value="XM_041433384.1"/>
</dbReference>
<dbReference type="GeneID" id="64695643"/>
<dbReference type="Proteomes" id="UP000823399">
    <property type="component" value="Unassembled WGS sequence"/>
</dbReference>
<name>A0A9P7FD19_9AGAM</name>
<proteinExistence type="predicted"/>
<reference evidence="1" key="1">
    <citation type="journal article" date="2020" name="New Phytol.">
        <title>Comparative genomics reveals dynamic genome evolution in host specialist ectomycorrhizal fungi.</title>
        <authorList>
            <person name="Lofgren L.A."/>
            <person name="Nguyen N.H."/>
            <person name="Vilgalys R."/>
            <person name="Ruytinx J."/>
            <person name="Liao H.L."/>
            <person name="Branco S."/>
            <person name="Kuo A."/>
            <person name="LaButti K."/>
            <person name="Lipzen A."/>
            <person name="Andreopoulos W."/>
            <person name="Pangilinan J."/>
            <person name="Riley R."/>
            <person name="Hundley H."/>
            <person name="Na H."/>
            <person name="Barry K."/>
            <person name="Grigoriev I.V."/>
            <person name="Stajich J.E."/>
            <person name="Kennedy P.G."/>
        </authorList>
    </citation>
    <scope>NUCLEOTIDE SEQUENCE</scope>
    <source>
        <strain evidence="1">FC423</strain>
    </source>
</reference>
<evidence type="ECO:0000313" key="2">
    <source>
        <dbReference type="Proteomes" id="UP000823399"/>
    </source>
</evidence>
<dbReference type="AlphaFoldDB" id="A0A9P7FD19"/>
<dbReference type="OrthoDB" id="2669926at2759"/>
<dbReference type="EMBL" id="JABBWM010000009">
    <property type="protein sequence ID" value="KAG2114683.1"/>
    <property type="molecule type" value="Genomic_DNA"/>
</dbReference>
<organism evidence="1 2">
    <name type="scientific">Suillus discolor</name>
    <dbReference type="NCBI Taxonomy" id="1912936"/>
    <lineage>
        <taxon>Eukaryota</taxon>
        <taxon>Fungi</taxon>
        <taxon>Dikarya</taxon>
        <taxon>Basidiomycota</taxon>
        <taxon>Agaricomycotina</taxon>
        <taxon>Agaricomycetes</taxon>
        <taxon>Agaricomycetidae</taxon>
        <taxon>Boletales</taxon>
        <taxon>Suillineae</taxon>
        <taxon>Suillaceae</taxon>
        <taxon>Suillus</taxon>
    </lineage>
</organism>
<gene>
    <name evidence="1" type="ORF">F5147DRAFT_649846</name>
</gene>